<feature type="compositionally biased region" description="Basic and acidic residues" evidence="4">
    <location>
        <begin position="621"/>
        <end position="639"/>
    </location>
</feature>
<evidence type="ECO:0000256" key="2">
    <source>
        <dbReference type="ARBA" id="ARBA00022553"/>
    </source>
</evidence>
<gene>
    <name evidence="5" type="ORF">BLGHR1_11559</name>
</gene>
<comment type="subcellular location">
    <subcellularLocation>
        <location evidence="1">Nucleus</location>
        <location evidence="1">Nucleolus</location>
    </subcellularLocation>
</comment>
<feature type="compositionally biased region" description="Acidic residues" evidence="4">
    <location>
        <begin position="62"/>
        <end position="71"/>
    </location>
</feature>
<feature type="region of interest" description="Disordered" evidence="4">
    <location>
        <begin position="621"/>
        <end position="789"/>
    </location>
</feature>
<evidence type="ECO:0000256" key="4">
    <source>
        <dbReference type="SAM" id="MobiDB-lite"/>
    </source>
</evidence>
<protein>
    <submittedName>
        <fullName evidence="5">Uncharacterized protein</fullName>
    </submittedName>
</protein>
<feature type="compositionally biased region" description="Acidic residues" evidence="4">
    <location>
        <begin position="209"/>
        <end position="224"/>
    </location>
</feature>
<feature type="region of interest" description="Disordered" evidence="4">
    <location>
        <begin position="551"/>
        <end position="605"/>
    </location>
</feature>
<keyword evidence="2" id="KW-0597">Phosphoprotein</keyword>
<dbReference type="Pfam" id="PF04615">
    <property type="entry name" value="Utp14"/>
    <property type="match status" value="1"/>
</dbReference>
<feature type="region of interest" description="Disordered" evidence="4">
    <location>
        <begin position="1"/>
        <end position="283"/>
    </location>
</feature>
<feature type="compositionally biased region" description="Acidic residues" evidence="4">
    <location>
        <begin position="153"/>
        <end position="175"/>
    </location>
</feature>
<dbReference type="GO" id="GO:0032040">
    <property type="term" value="C:small-subunit processome"/>
    <property type="evidence" value="ECO:0007669"/>
    <property type="project" value="InterPro"/>
</dbReference>
<proteinExistence type="predicted"/>
<feature type="compositionally biased region" description="Basic and acidic residues" evidence="4">
    <location>
        <begin position="591"/>
        <end position="600"/>
    </location>
</feature>
<feature type="compositionally biased region" description="Basic residues" evidence="4">
    <location>
        <begin position="10"/>
        <end position="25"/>
    </location>
</feature>
<dbReference type="AlphaFoldDB" id="A0A383UN89"/>
<dbReference type="InterPro" id="IPR006709">
    <property type="entry name" value="SSU_processome_Utp14"/>
</dbReference>
<dbReference type="Proteomes" id="UP000275772">
    <property type="component" value="Unassembled WGS sequence"/>
</dbReference>
<dbReference type="VEuPathDB" id="FungiDB:BLGHR1_11559"/>
<feature type="compositionally biased region" description="Low complexity" evidence="4">
    <location>
        <begin position="671"/>
        <end position="683"/>
    </location>
</feature>
<feature type="compositionally biased region" description="Acidic residues" evidence="4">
    <location>
        <begin position="231"/>
        <end position="241"/>
    </location>
</feature>
<accession>A0A383UN89</accession>
<feature type="compositionally biased region" description="Polar residues" evidence="4">
    <location>
        <begin position="263"/>
        <end position="274"/>
    </location>
</feature>
<evidence type="ECO:0000256" key="3">
    <source>
        <dbReference type="ARBA" id="ARBA00023242"/>
    </source>
</evidence>
<feature type="compositionally biased region" description="Acidic residues" evidence="4">
    <location>
        <begin position="569"/>
        <end position="581"/>
    </location>
</feature>
<feature type="compositionally biased region" description="Basic and acidic residues" evidence="4">
    <location>
        <begin position="189"/>
        <end position="208"/>
    </location>
</feature>
<dbReference type="PANTHER" id="PTHR14150">
    <property type="entry name" value="U3 SMALL NUCLEOLAR RNA-ASSOCIATED PROTEIN 14"/>
    <property type="match status" value="1"/>
</dbReference>
<dbReference type="PANTHER" id="PTHR14150:SF12">
    <property type="entry name" value="U3 SMALL NUCLEOLAR RNA-ASSOCIATED PROTEIN 14 HOMOLOG A"/>
    <property type="match status" value="1"/>
</dbReference>
<evidence type="ECO:0000313" key="6">
    <source>
        <dbReference type="Proteomes" id="UP000275772"/>
    </source>
</evidence>
<feature type="compositionally biased region" description="Basic and acidic residues" evidence="4">
    <location>
        <begin position="79"/>
        <end position="96"/>
    </location>
</feature>
<evidence type="ECO:0000313" key="5">
    <source>
        <dbReference type="EMBL" id="SZF00810.1"/>
    </source>
</evidence>
<feature type="compositionally biased region" description="Acidic residues" evidence="4">
    <location>
        <begin position="110"/>
        <end position="128"/>
    </location>
</feature>
<sequence>MPGRQSHGAPKVKKVKSRSTSKRKSLNALSIATRQDSNKTKTKSLHSGAEVSGNKRRRQDLGPEDIDELEDTSVKKPKKDAISSKLDDFDSDKGSDSEGNEWTIGKVGTDDDSELDSDEAFGESDEDRFEGFTFSGSSKTKPKKKAHAKDINLDESEEELSDSELEEGDLGEDAVDLAAVLDMSDSEDEAIKAPKPEKNGSSKAADDMKESDDSEEDDESEESEASPSTSSEEDDSDDEAADPQKLADLQNLIAELSKDDKTSSPTQQKAQNSVEHLAPSTFGLTSKVKLTLDDLGISTVRDSNIKKSLKFLKPDGEKMTGKLDVPLAKRQQDRIDRSAAYEKSKETLDRWTETVKLNRRAEHLSFPLVDNGLASTKTNHELAPIDSKKPFNDLEATIQTILEESGLAAVNGKDEEDSDQIGNELETNDMSLEEVKAKRIQLRMARELLFREEAKSKRIKKIKSKSYRRVHRKQREKAMRLDQQALEEEGLIPSEDEMITQDRRRAEERMGAKHRGSKWAKSVKATGRAAWDEDARSGIVEMARRDEELRKRVEGKQIRMTSQQSDASDASDDESDDESDEQSSKLRNLQKLKELGKSDLVDSSMPGARLANMDFMRRADAARKKRNDATVEEMRRELAGEEASSEEEPEDIGRRVFGLTSAPKAPKQRAASDAESGESGVSEAEWDPEPEKSVGAPKKKVHPQPRLKSILVKNNVDPPTEGGAWSKVVVDESLPRSTSKRLRKRANSVQADELDISQTVVISKKAKPSKPSMAAGDSSDESDDDQGNLGFLANDQELIKRAFAGSNVVGEFEVEKKKAQRDEAVKTIDNTLPGWGNWVGDGVSKRELKRNKGRFLSETDGVRVQKRKDVHLQRVIISEKKVKKNGKYLATSLPHPFETRLQYERSLRLPIGQEWTTKETFQEATKPRILLKQGIIAPMSKPLL</sequence>
<keyword evidence="3" id="KW-0539">Nucleus</keyword>
<reference evidence="5 6" key="1">
    <citation type="submission" date="2017-11" db="EMBL/GenBank/DDBJ databases">
        <authorList>
            <person name="Kracher B."/>
        </authorList>
    </citation>
    <scope>NUCLEOTIDE SEQUENCE [LARGE SCALE GENOMIC DNA]</scope>
    <source>
        <strain evidence="5 6">RACE1</strain>
    </source>
</reference>
<evidence type="ECO:0000256" key="1">
    <source>
        <dbReference type="ARBA" id="ARBA00004604"/>
    </source>
</evidence>
<name>A0A383UN89_BLUHO</name>
<organism evidence="5 6">
    <name type="scientific">Blumeria hordei</name>
    <name type="common">Barley powdery mildew</name>
    <name type="synonym">Blumeria graminis f. sp. hordei</name>
    <dbReference type="NCBI Taxonomy" id="2867405"/>
    <lineage>
        <taxon>Eukaryota</taxon>
        <taxon>Fungi</taxon>
        <taxon>Dikarya</taxon>
        <taxon>Ascomycota</taxon>
        <taxon>Pezizomycotina</taxon>
        <taxon>Leotiomycetes</taxon>
        <taxon>Erysiphales</taxon>
        <taxon>Erysiphaceae</taxon>
        <taxon>Blumeria</taxon>
    </lineage>
</organism>
<dbReference type="EMBL" id="UNSH01000028">
    <property type="protein sequence ID" value="SZF00810.1"/>
    <property type="molecule type" value="Genomic_DNA"/>
</dbReference>
<dbReference type="GO" id="GO:0006364">
    <property type="term" value="P:rRNA processing"/>
    <property type="evidence" value="ECO:0007669"/>
    <property type="project" value="InterPro"/>
</dbReference>